<comment type="cofactor">
    <cofactor evidence="1 6">
        <name>pyridoxal 5'-phosphate</name>
        <dbReference type="ChEBI" id="CHEBI:597326"/>
    </cofactor>
</comment>
<keyword evidence="3 6" id="KW-0032">Aminotransferase</keyword>
<evidence type="ECO:0000256" key="2">
    <source>
        <dbReference type="ARBA" id="ARBA00007441"/>
    </source>
</evidence>
<dbReference type="GO" id="GO:0030170">
    <property type="term" value="F:pyridoxal phosphate binding"/>
    <property type="evidence" value="ECO:0007669"/>
    <property type="project" value="InterPro"/>
</dbReference>
<dbReference type="PROSITE" id="PS00105">
    <property type="entry name" value="AA_TRANSFER_CLASS_1"/>
    <property type="match status" value="1"/>
</dbReference>
<dbReference type="InterPro" id="IPR015424">
    <property type="entry name" value="PyrdxlP-dep_Trfase"/>
</dbReference>
<evidence type="ECO:0000256" key="6">
    <source>
        <dbReference type="RuleBase" id="RU000481"/>
    </source>
</evidence>
<comment type="caution">
    <text evidence="8">The sequence shown here is derived from an EMBL/GenBank/DDBJ whole genome shotgun (WGS) entry which is preliminary data.</text>
</comment>
<accession>A0A1J5NI97</accession>
<evidence type="ECO:0000256" key="3">
    <source>
        <dbReference type="ARBA" id="ARBA00022576"/>
    </source>
</evidence>
<dbReference type="PANTHER" id="PTHR46383:SF1">
    <property type="entry name" value="ASPARTATE AMINOTRANSFERASE"/>
    <property type="match status" value="1"/>
</dbReference>
<dbReference type="InterPro" id="IPR050596">
    <property type="entry name" value="AspAT/PAT-like"/>
</dbReference>
<dbReference type="Gene3D" id="3.90.1150.10">
    <property type="entry name" value="Aspartate Aminotransferase, domain 1"/>
    <property type="match status" value="1"/>
</dbReference>
<dbReference type="OrthoDB" id="9803354at2"/>
<feature type="domain" description="Aminotransferase class I/classII large" evidence="7">
    <location>
        <begin position="31"/>
        <end position="388"/>
    </location>
</feature>
<dbReference type="PANTHER" id="PTHR46383">
    <property type="entry name" value="ASPARTATE AMINOTRANSFERASE"/>
    <property type="match status" value="1"/>
</dbReference>
<dbReference type="Gene3D" id="3.40.640.10">
    <property type="entry name" value="Type I PLP-dependent aspartate aminotransferase-like (Major domain)"/>
    <property type="match status" value="1"/>
</dbReference>
<dbReference type="FunFam" id="3.40.640.10:FF:000033">
    <property type="entry name" value="Aspartate aminotransferase"/>
    <property type="match status" value="1"/>
</dbReference>
<dbReference type="CDD" id="cd00609">
    <property type="entry name" value="AAT_like"/>
    <property type="match status" value="1"/>
</dbReference>
<dbReference type="GO" id="GO:0008483">
    <property type="term" value="F:transaminase activity"/>
    <property type="evidence" value="ECO:0007669"/>
    <property type="project" value="UniProtKB-KW"/>
</dbReference>
<evidence type="ECO:0000256" key="5">
    <source>
        <dbReference type="ARBA" id="ARBA00022898"/>
    </source>
</evidence>
<evidence type="ECO:0000313" key="8">
    <source>
        <dbReference type="EMBL" id="OIQ58270.1"/>
    </source>
</evidence>
<dbReference type="Pfam" id="PF00155">
    <property type="entry name" value="Aminotran_1_2"/>
    <property type="match status" value="1"/>
</dbReference>
<dbReference type="InterPro" id="IPR015422">
    <property type="entry name" value="PyrdxlP-dep_Trfase_small"/>
</dbReference>
<dbReference type="EMBL" id="MDDC01000018">
    <property type="protein sequence ID" value="OIQ58270.1"/>
    <property type="molecule type" value="Genomic_DNA"/>
</dbReference>
<gene>
    <name evidence="8" type="ORF">MOTE_22020</name>
</gene>
<dbReference type="EC" id="2.6.1.-" evidence="6"/>
<proteinExistence type="inferred from homology"/>
<dbReference type="GO" id="GO:0006520">
    <property type="term" value="P:amino acid metabolic process"/>
    <property type="evidence" value="ECO:0007669"/>
    <property type="project" value="InterPro"/>
</dbReference>
<evidence type="ECO:0000259" key="7">
    <source>
        <dbReference type="Pfam" id="PF00155"/>
    </source>
</evidence>
<dbReference type="AlphaFoldDB" id="A0A1J5NI97"/>
<keyword evidence="5" id="KW-0663">Pyridoxal phosphate</keyword>
<comment type="similarity">
    <text evidence="2 6">Belongs to the class-I pyridoxal-phosphate-dependent aminotransferase family.</text>
</comment>
<evidence type="ECO:0000313" key="9">
    <source>
        <dbReference type="Proteomes" id="UP000182811"/>
    </source>
</evidence>
<keyword evidence="4 6" id="KW-0808">Transferase</keyword>
<protein>
    <recommendedName>
        <fullName evidence="6">Aminotransferase</fullName>
        <ecNumber evidence="6">2.6.1.-</ecNumber>
    </recommendedName>
</protein>
<evidence type="ECO:0000256" key="4">
    <source>
        <dbReference type="ARBA" id="ARBA00022679"/>
    </source>
</evidence>
<sequence length="396" mass="42261">MQLAQRAAGISPSPTLAIDAQAKAMKAKGVKVINFSAGEPDFGTPEHIKQAAVDALAAGFTRYTPVAGIPELRQAICASLAARGVTYEPADIVVSCGAKHSLYNAMQVLLNDGDEVILSAPFWVSYYEQVKLAGGVPVVVTTGPDTGFKLTPGLLEAAITPRTRLLILNSPCNPTGAVYSREELAALAEVIVARDLVVISDEIYAALLYDGLTHTSIASLAPEVKERTIIIDGVSKTYAMTGWRIGYAAAPRPVAKAMTDLQSHSTSNPTSIAQKAAVAALTGSQEAVEMMRREFEQRRNRILAGLRDLPGIECNQPGGAFYVFPYIGKLFGRKFRGLVLGNSTDVATALLNEFQVAVVPGVAFGAEPYLRLSYATSMDQIEAGLERLRAFVTELE</sequence>
<dbReference type="SUPFAM" id="SSF53383">
    <property type="entry name" value="PLP-dependent transferases"/>
    <property type="match status" value="1"/>
</dbReference>
<dbReference type="Proteomes" id="UP000182811">
    <property type="component" value="Unassembled WGS sequence"/>
</dbReference>
<dbReference type="InterPro" id="IPR004839">
    <property type="entry name" value="Aminotransferase_I/II_large"/>
</dbReference>
<reference evidence="8 9" key="1">
    <citation type="submission" date="2016-08" db="EMBL/GenBank/DDBJ databases">
        <title>Genome-based comparison of Moorella thermoacetic strains.</title>
        <authorList>
            <person name="Poehlein A."/>
            <person name="Bengelsdorf F.R."/>
            <person name="Esser C."/>
            <person name="Duerre P."/>
            <person name="Daniel R."/>
        </authorList>
    </citation>
    <scope>NUCLEOTIDE SEQUENCE [LARGE SCALE GENOMIC DNA]</scope>
    <source>
        <strain evidence="8 9">DSM 21394</strain>
    </source>
</reference>
<dbReference type="InterPro" id="IPR015421">
    <property type="entry name" value="PyrdxlP-dep_Trfase_major"/>
</dbReference>
<name>A0A1J5NI97_NEOTH</name>
<organism evidence="8 9">
    <name type="scientific">Neomoorella thermoacetica</name>
    <name type="common">Clostridium thermoaceticum</name>
    <dbReference type="NCBI Taxonomy" id="1525"/>
    <lineage>
        <taxon>Bacteria</taxon>
        <taxon>Bacillati</taxon>
        <taxon>Bacillota</taxon>
        <taxon>Clostridia</taxon>
        <taxon>Neomoorellales</taxon>
        <taxon>Neomoorellaceae</taxon>
        <taxon>Neomoorella</taxon>
    </lineage>
</organism>
<dbReference type="InterPro" id="IPR004838">
    <property type="entry name" value="NHTrfase_class1_PyrdxlP-BS"/>
</dbReference>
<evidence type="ECO:0000256" key="1">
    <source>
        <dbReference type="ARBA" id="ARBA00001933"/>
    </source>
</evidence>